<evidence type="ECO:0000256" key="1">
    <source>
        <dbReference type="ARBA" id="ARBA00004651"/>
    </source>
</evidence>
<proteinExistence type="inferred from homology"/>
<evidence type="ECO:0000313" key="9">
    <source>
        <dbReference type="Proteomes" id="UP001595683"/>
    </source>
</evidence>
<feature type="transmembrane region" description="Helical" evidence="7">
    <location>
        <begin position="6"/>
        <end position="25"/>
    </location>
</feature>
<comment type="caution">
    <text evidence="8">The sequence shown here is derived from an EMBL/GenBank/DDBJ whole genome shotgun (WGS) entry which is preliminary data.</text>
</comment>
<keyword evidence="4 7" id="KW-0812">Transmembrane</keyword>
<evidence type="ECO:0000256" key="2">
    <source>
        <dbReference type="ARBA" id="ARBA00007928"/>
    </source>
</evidence>
<keyword evidence="5 7" id="KW-1133">Transmembrane helix</keyword>
<evidence type="ECO:0000256" key="7">
    <source>
        <dbReference type="SAM" id="Phobius"/>
    </source>
</evidence>
<dbReference type="InterPro" id="IPR001123">
    <property type="entry name" value="LeuE-type"/>
</dbReference>
<evidence type="ECO:0000256" key="5">
    <source>
        <dbReference type="ARBA" id="ARBA00022989"/>
    </source>
</evidence>
<dbReference type="RefSeq" id="WP_191326042.1">
    <property type="nucleotide sequence ID" value="NZ_BMZP01000027.1"/>
</dbReference>
<dbReference type="Proteomes" id="UP001595683">
    <property type="component" value="Unassembled WGS sequence"/>
</dbReference>
<evidence type="ECO:0000256" key="4">
    <source>
        <dbReference type="ARBA" id="ARBA00022692"/>
    </source>
</evidence>
<keyword evidence="6 7" id="KW-0472">Membrane</keyword>
<keyword evidence="9" id="KW-1185">Reference proteome</keyword>
<feature type="transmembrane region" description="Helical" evidence="7">
    <location>
        <begin position="150"/>
        <end position="169"/>
    </location>
</feature>
<comment type="subcellular location">
    <subcellularLocation>
        <location evidence="1">Cell membrane</location>
        <topology evidence="1">Multi-pass membrane protein</topology>
    </subcellularLocation>
</comment>
<dbReference type="Pfam" id="PF01810">
    <property type="entry name" value="LysE"/>
    <property type="match status" value="1"/>
</dbReference>
<dbReference type="PANTHER" id="PTHR30086:SF14">
    <property type="entry name" value="HOMOSERINE_HOMOSERINE LACTONE EFFLUX PROTEIN"/>
    <property type="match status" value="1"/>
</dbReference>
<organism evidence="8 9">
    <name type="scientific">Novosphingobium pokkalii</name>
    <dbReference type="NCBI Taxonomy" id="1770194"/>
    <lineage>
        <taxon>Bacteria</taxon>
        <taxon>Pseudomonadati</taxon>
        <taxon>Pseudomonadota</taxon>
        <taxon>Alphaproteobacteria</taxon>
        <taxon>Sphingomonadales</taxon>
        <taxon>Sphingomonadaceae</taxon>
        <taxon>Novosphingobium</taxon>
    </lineage>
</organism>
<evidence type="ECO:0000256" key="6">
    <source>
        <dbReference type="ARBA" id="ARBA00023136"/>
    </source>
</evidence>
<reference evidence="9" key="1">
    <citation type="journal article" date="2019" name="Int. J. Syst. Evol. Microbiol.">
        <title>The Global Catalogue of Microorganisms (GCM) 10K type strain sequencing project: providing services to taxonomists for standard genome sequencing and annotation.</title>
        <authorList>
            <consortium name="The Broad Institute Genomics Platform"/>
            <consortium name="The Broad Institute Genome Sequencing Center for Infectious Disease"/>
            <person name="Wu L."/>
            <person name="Ma J."/>
        </authorList>
    </citation>
    <scope>NUCLEOTIDE SEQUENCE [LARGE SCALE GENOMIC DNA]</scope>
    <source>
        <strain evidence="9">KCTC 42224</strain>
    </source>
</reference>
<evidence type="ECO:0000256" key="3">
    <source>
        <dbReference type="ARBA" id="ARBA00022475"/>
    </source>
</evidence>
<accession>A0ABV7V8Z5</accession>
<sequence length="210" mass="22358">MALHNWWLFVVTVFFISISPGPNMLHVMTRSVTLGFGRAMLAMSGCFLAVLTLLSLSAAGLSAVLVAMPQVFTALKIVGAGYLLYLGYKAWTAQEAPIDMAGVDAAPVAPPSALALFRTGFLIGISNPKALLFAGAFLPQFIDATRPKPVQFAVMVATFGVIEVASYLLYALGGRSVARWLEKPSPRKLFNRVTGAIFVAFGVAMVGSRV</sequence>
<comment type="similarity">
    <text evidence="2">Belongs to the Rht family.</text>
</comment>
<gene>
    <name evidence="8" type="ORF">ACFOOT_19785</name>
</gene>
<evidence type="ECO:0000313" key="8">
    <source>
        <dbReference type="EMBL" id="MFC3673669.1"/>
    </source>
</evidence>
<dbReference type="PIRSF" id="PIRSF006324">
    <property type="entry name" value="LeuE"/>
    <property type="match status" value="1"/>
</dbReference>
<dbReference type="EMBL" id="JBHRYE010000050">
    <property type="protein sequence ID" value="MFC3673669.1"/>
    <property type="molecule type" value="Genomic_DNA"/>
</dbReference>
<name>A0ABV7V8Z5_9SPHN</name>
<protein>
    <submittedName>
        <fullName evidence="8">LysE family translocator</fullName>
    </submittedName>
</protein>
<keyword evidence="3" id="KW-1003">Cell membrane</keyword>
<dbReference type="PANTHER" id="PTHR30086">
    <property type="entry name" value="ARGININE EXPORTER PROTEIN ARGO"/>
    <property type="match status" value="1"/>
</dbReference>
<feature type="transmembrane region" description="Helical" evidence="7">
    <location>
        <begin position="189"/>
        <end position="207"/>
    </location>
</feature>